<name>A0A1Z1MGD6_9FLOR</name>
<evidence type="ECO:0000256" key="1">
    <source>
        <dbReference type="SAM" id="Phobius"/>
    </source>
</evidence>
<proteinExistence type="predicted"/>
<dbReference type="RefSeq" id="YP_009395942.1">
    <property type="nucleotide sequence ID" value="NC_035280.1"/>
</dbReference>
<keyword evidence="1" id="KW-0472">Membrane</keyword>
<dbReference type="AlphaFoldDB" id="A0A1Z1MGD6"/>
<keyword evidence="2" id="KW-0150">Chloroplast</keyword>
<keyword evidence="1" id="KW-0812">Transmembrane</keyword>
<evidence type="ECO:0000313" key="2">
    <source>
        <dbReference type="EMBL" id="ARW65128.1"/>
    </source>
</evidence>
<gene>
    <name evidence="2" type="primary">orf37</name>
</gene>
<keyword evidence="2" id="KW-0934">Plastid</keyword>
<geneLocation type="chloroplast" evidence="2"/>
<dbReference type="EMBL" id="MF101436">
    <property type="protein sequence ID" value="ARW65128.1"/>
    <property type="molecule type" value="Genomic_DNA"/>
</dbReference>
<protein>
    <submittedName>
        <fullName evidence="2">Uncharacterized protein</fullName>
    </submittedName>
</protein>
<feature type="transmembrane region" description="Helical" evidence="1">
    <location>
        <begin position="17"/>
        <end position="36"/>
    </location>
</feature>
<sequence>MWCYIFILLLIKKTRNIIIFINCIIFLVILLIFLFYI</sequence>
<keyword evidence="1" id="KW-1133">Transmembrane helix</keyword>
<accession>A0A1Z1MGD6</accession>
<organism evidence="2">
    <name type="scientific">Dasya naccarioides</name>
    <dbReference type="NCBI Taxonomy" id="2007180"/>
    <lineage>
        <taxon>Eukaryota</taxon>
        <taxon>Rhodophyta</taxon>
        <taxon>Florideophyceae</taxon>
        <taxon>Rhodymeniophycidae</taxon>
        <taxon>Ceramiales</taxon>
        <taxon>Dasyaceae</taxon>
        <taxon>Dasya</taxon>
    </lineage>
</organism>
<reference evidence="2" key="1">
    <citation type="journal article" date="2017" name="J. Phycol.">
        <title>Analysis of chloroplast genomes and a supermatrix inform reclassification of the Rhodomelaceae (Rhodophyta).</title>
        <authorList>
            <person name="Diaz-Tapia P."/>
            <person name="Maggs C.A."/>
            <person name="West J.A."/>
            <person name="Verbruggen H."/>
        </authorList>
    </citation>
    <scope>NUCLEOTIDE SEQUENCE</scope>
    <source>
        <strain evidence="2">PD888</strain>
    </source>
</reference>
<dbReference type="GeneID" id="33358056"/>